<evidence type="ECO:0000256" key="7">
    <source>
        <dbReference type="ARBA" id="ARBA00022989"/>
    </source>
</evidence>
<evidence type="ECO:0000256" key="11">
    <source>
        <dbReference type="RuleBase" id="RU000488"/>
    </source>
</evidence>
<evidence type="ECO:0000256" key="1">
    <source>
        <dbReference type="ARBA" id="ARBA00004448"/>
    </source>
</evidence>
<dbReference type="PANTHER" id="PTHR45760:SF2">
    <property type="entry name" value="FI19922P1-RELATED"/>
    <property type="match status" value="1"/>
</dbReference>
<keyword evidence="3 11" id="KW-0813">Transport</keyword>
<dbReference type="Pfam" id="PF00153">
    <property type="entry name" value="Mito_carr"/>
    <property type="match status" value="3"/>
</dbReference>
<keyword evidence="8" id="KW-0496">Mitochondrion</keyword>
<dbReference type="Gene3D" id="1.50.40.10">
    <property type="entry name" value="Mitochondrial carrier domain"/>
    <property type="match status" value="1"/>
</dbReference>
<keyword evidence="9 10" id="KW-0472">Membrane</keyword>
<evidence type="ECO:0000256" key="10">
    <source>
        <dbReference type="PROSITE-ProRule" id="PRU00282"/>
    </source>
</evidence>
<comment type="similarity">
    <text evidence="2 11">Belongs to the mitochondrial carrier (TC 2.A.29) family.</text>
</comment>
<evidence type="ECO:0000256" key="2">
    <source>
        <dbReference type="ARBA" id="ARBA00006375"/>
    </source>
</evidence>
<keyword evidence="4 10" id="KW-0812">Transmembrane</keyword>
<keyword evidence="6" id="KW-0999">Mitochondrion inner membrane</keyword>
<dbReference type="InterPro" id="IPR018108">
    <property type="entry name" value="MCP_transmembrane"/>
</dbReference>
<dbReference type="InterPro" id="IPR045315">
    <property type="entry name" value="Mtm1-like"/>
</dbReference>
<keyword evidence="7" id="KW-1133">Transmembrane helix</keyword>
<dbReference type="InterPro" id="IPR023395">
    <property type="entry name" value="MCP_dom_sf"/>
</dbReference>
<dbReference type="PANTHER" id="PTHR45760">
    <property type="entry name" value="FI19922P1-RELATED"/>
    <property type="match status" value="1"/>
</dbReference>
<evidence type="ECO:0000313" key="12">
    <source>
        <dbReference type="EMBL" id="JAT33512.1"/>
    </source>
</evidence>
<evidence type="ECO:0000256" key="9">
    <source>
        <dbReference type="ARBA" id="ARBA00023136"/>
    </source>
</evidence>
<evidence type="ECO:0008006" key="13">
    <source>
        <dbReference type="Google" id="ProtNLM"/>
    </source>
</evidence>
<feature type="repeat" description="Solcar" evidence="10">
    <location>
        <begin position="25"/>
        <end position="141"/>
    </location>
</feature>
<dbReference type="PROSITE" id="PS51257">
    <property type="entry name" value="PROKAR_LIPOPROTEIN"/>
    <property type="match status" value="1"/>
</dbReference>
<accession>A0A1B6MC48</accession>
<comment type="subcellular location">
    <subcellularLocation>
        <location evidence="1">Mitochondrion inner membrane</location>
        <topology evidence="1">Multi-pass membrane protein</topology>
    </subcellularLocation>
</comment>
<proteinExistence type="inferred from homology"/>
<evidence type="ECO:0000256" key="6">
    <source>
        <dbReference type="ARBA" id="ARBA00022792"/>
    </source>
</evidence>
<dbReference type="GO" id="GO:0005743">
    <property type="term" value="C:mitochondrial inner membrane"/>
    <property type="evidence" value="ECO:0007669"/>
    <property type="project" value="UniProtKB-SubCell"/>
</dbReference>
<dbReference type="PROSITE" id="PS50920">
    <property type="entry name" value="SOLCAR"/>
    <property type="match status" value="3"/>
</dbReference>
<feature type="repeat" description="Solcar" evidence="10">
    <location>
        <begin position="244"/>
        <end position="344"/>
    </location>
</feature>
<name>A0A1B6MC48_9HEMI</name>
<evidence type="ECO:0000256" key="3">
    <source>
        <dbReference type="ARBA" id="ARBA00022448"/>
    </source>
</evidence>
<evidence type="ECO:0000256" key="4">
    <source>
        <dbReference type="ARBA" id="ARBA00022692"/>
    </source>
</evidence>
<feature type="repeat" description="Solcar" evidence="10">
    <location>
        <begin position="154"/>
        <end position="238"/>
    </location>
</feature>
<protein>
    <recommendedName>
        <fullName evidence="13">Solute carrier family 25 member 40</fullName>
    </recommendedName>
</protein>
<evidence type="ECO:0000256" key="8">
    <source>
        <dbReference type="ARBA" id="ARBA00023128"/>
    </source>
</evidence>
<dbReference type="SUPFAM" id="SSF103506">
    <property type="entry name" value="Mitochondrial carrier"/>
    <property type="match status" value="1"/>
</dbReference>
<evidence type="ECO:0000256" key="5">
    <source>
        <dbReference type="ARBA" id="ARBA00022737"/>
    </source>
</evidence>
<keyword evidence="5" id="KW-0677">Repeat</keyword>
<reference evidence="12" key="1">
    <citation type="submission" date="2015-11" db="EMBL/GenBank/DDBJ databases">
        <title>De novo transcriptome assembly of four potential Pierce s Disease insect vectors from Arizona vineyards.</title>
        <authorList>
            <person name="Tassone E.E."/>
        </authorList>
    </citation>
    <scope>NUCLEOTIDE SEQUENCE</scope>
</reference>
<gene>
    <name evidence="12" type="ORF">g.50605</name>
</gene>
<dbReference type="AlphaFoldDB" id="A0A1B6MC48"/>
<sequence>MDPPKTPTQADYNQTLIQSDPRFRVAPFQQISAACTGAIVTSLIMTPLDVVKIRLQAQQMLPLSKKCFIFNSGLMDHVCPCLGGDQWYHRPSPFNGTIDAIIKISRHEGITSLWSGLGPTLVLSVPSTVLYYTTYEQLRIRLNDCYRYPDDNIQPIWVPLVSGLMARFCAATCVSPMELIRTKMQSQKMSYFDMHRVIQGLVQHHGYRGLWKGLPPTLCRDMPFSGIYWVSYEFLKSKYPDQKISFWFSFLAGSLSGTLAAIVTTPFDVVKTHQQIDISNLICKDDTTTKTKETPKKMSTFECFRRIYAEKRLRGLYAGLVPRIAKIAPACAIMVSTFEYGKNFFEVQNMNEYKRKRNL</sequence>
<dbReference type="EMBL" id="GEBQ01006465">
    <property type="protein sequence ID" value="JAT33512.1"/>
    <property type="molecule type" value="Transcribed_RNA"/>
</dbReference>
<organism evidence="12">
    <name type="scientific">Graphocephala atropunctata</name>
    <dbReference type="NCBI Taxonomy" id="36148"/>
    <lineage>
        <taxon>Eukaryota</taxon>
        <taxon>Metazoa</taxon>
        <taxon>Ecdysozoa</taxon>
        <taxon>Arthropoda</taxon>
        <taxon>Hexapoda</taxon>
        <taxon>Insecta</taxon>
        <taxon>Pterygota</taxon>
        <taxon>Neoptera</taxon>
        <taxon>Paraneoptera</taxon>
        <taxon>Hemiptera</taxon>
        <taxon>Auchenorrhyncha</taxon>
        <taxon>Membracoidea</taxon>
        <taxon>Cicadellidae</taxon>
        <taxon>Cicadellinae</taxon>
        <taxon>Cicadellini</taxon>
        <taxon>Graphocephala</taxon>
    </lineage>
</organism>
<dbReference type="GO" id="GO:1990542">
    <property type="term" value="P:mitochondrial transmembrane transport"/>
    <property type="evidence" value="ECO:0007669"/>
    <property type="project" value="InterPro"/>
</dbReference>